<evidence type="ECO:0000256" key="1">
    <source>
        <dbReference type="PROSITE-ProRule" id="PRU00278"/>
    </source>
</evidence>
<dbReference type="AlphaFoldDB" id="A0A364Y902"/>
<name>A0A364Y902_9BACT</name>
<dbReference type="InterPro" id="IPR050245">
    <property type="entry name" value="PrsA_foldase"/>
</dbReference>
<dbReference type="EMBL" id="QMFY01000001">
    <property type="protein sequence ID" value="RAW03457.1"/>
    <property type="molecule type" value="Genomic_DNA"/>
</dbReference>
<feature type="chain" id="PRO_5016687173" evidence="2">
    <location>
        <begin position="21"/>
        <end position="654"/>
    </location>
</feature>
<organism evidence="4 5">
    <name type="scientific">Pseudochryseolinea flava</name>
    <dbReference type="NCBI Taxonomy" id="2059302"/>
    <lineage>
        <taxon>Bacteria</taxon>
        <taxon>Pseudomonadati</taxon>
        <taxon>Bacteroidota</taxon>
        <taxon>Cytophagia</taxon>
        <taxon>Cytophagales</taxon>
        <taxon>Fulvivirgaceae</taxon>
        <taxon>Pseudochryseolinea</taxon>
    </lineage>
</organism>
<dbReference type="SUPFAM" id="SSF54534">
    <property type="entry name" value="FKBP-like"/>
    <property type="match status" value="2"/>
</dbReference>
<dbReference type="InterPro" id="IPR027304">
    <property type="entry name" value="Trigger_fact/SurA_dom_sf"/>
</dbReference>
<dbReference type="PANTHER" id="PTHR47245:SF2">
    <property type="entry name" value="PEPTIDYL-PROLYL CIS-TRANS ISOMERASE HP_0175-RELATED"/>
    <property type="match status" value="1"/>
</dbReference>
<evidence type="ECO:0000313" key="5">
    <source>
        <dbReference type="Proteomes" id="UP000251889"/>
    </source>
</evidence>
<dbReference type="InterPro" id="IPR000297">
    <property type="entry name" value="PPIase_PpiC"/>
</dbReference>
<dbReference type="OrthoDB" id="14196at2"/>
<dbReference type="GO" id="GO:0003755">
    <property type="term" value="F:peptidyl-prolyl cis-trans isomerase activity"/>
    <property type="evidence" value="ECO:0007669"/>
    <property type="project" value="UniProtKB-KW"/>
</dbReference>
<dbReference type="Pfam" id="PF00639">
    <property type="entry name" value="Rotamase"/>
    <property type="match status" value="1"/>
</dbReference>
<evidence type="ECO:0000256" key="2">
    <source>
        <dbReference type="SAM" id="SignalP"/>
    </source>
</evidence>
<feature type="domain" description="PpiC" evidence="3">
    <location>
        <begin position="129"/>
        <end position="231"/>
    </location>
</feature>
<dbReference type="InterPro" id="IPR046357">
    <property type="entry name" value="PPIase_dom_sf"/>
</dbReference>
<keyword evidence="2" id="KW-0732">Signal</keyword>
<evidence type="ECO:0000259" key="3">
    <source>
        <dbReference type="PROSITE" id="PS50198"/>
    </source>
</evidence>
<proteinExistence type="predicted"/>
<dbReference type="RefSeq" id="WP_112745671.1">
    <property type="nucleotide sequence ID" value="NZ_QMFY01000001.1"/>
</dbReference>
<dbReference type="Gene3D" id="3.10.50.40">
    <property type="match status" value="2"/>
</dbReference>
<sequence length="654" mass="74332">MIRTVVLALFCCAVINSGVAQSTKKKSTEKPLNVFSVNNKPVTTAEFIYLYSKNPQSNAEAFSEKKILEYLDLLVNFKLKVEEAKRRGLDTTQAFKREFNQYKEELRKPYLPDASLTDSLVKMTYERLKQEVKASHILIKVKPDAAPADTLKAFNQISDIRKKVLAGEDFEILALNFSEDQSAKVNKGSLGYFTALQMVYPFENAAYTTKVGDVSPIVKTQFGYHILKVFDKRPAQGEVEVSHIMIRTGADQDNEKAKNTIFDIYDKLRAGEPWDELCKEFSQDPGSKDTGGKLRPFGIGVMRNVPEFENVAFSLEEPGDLSDPFQTQYGWHIMKLERKIPLASLEDLKASLKNQVARDERTQVSKQALQAKLRKDLQLKEDHGVKAKVLALADSSLAKGKWKAPAFPKASKTVLFSIEKKKYSVQDFLSYAQSTQRPSNQEPQKYLAQLYNNYVDASILDKQEEKTLANNPDYGYLLKEYYEGILLFEIMEDEVWNKASEDSVGQVKYFEAHRQDYQAGERVKATIYSANAPVKWDAIKPVLAQGSETDIQKAITDNQIKYEAGFYKKDDKAILSKIPWSSGMHSAENNGIYYLAWLKSVLPAGNMSFEEARPSVISDYQNFLEKAWVEQLKKKYAVKIDEKGKQHILQKLKK</sequence>
<keyword evidence="5" id="KW-1185">Reference proteome</keyword>
<keyword evidence="1" id="KW-0697">Rotamase</keyword>
<dbReference type="Pfam" id="PF13616">
    <property type="entry name" value="Rotamase_3"/>
    <property type="match status" value="1"/>
</dbReference>
<accession>A0A364Y902</accession>
<protein>
    <submittedName>
        <fullName evidence="4">Peptidylprolyl isomerase</fullName>
    </submittedName>
</protein>
<feature type="signal peptide" evidence="2">
    <location>
        <begin position="1"/>
        <end position="20"/>
    </location>
</feature>
<feature type="domain" description="PpiC" evidence="3">
    <location>
        <begin position="236"/>
        <end position="338"/>
    </location>
</feature>
<comment type="caution">
    <text evidence="4">The sequence shown here is derived from an EMBL/GenBank/DDBJ whole genome shotgun (WGS) entry which is preliminary data.</text>
</comment>
<reference evidence="4 5" key="1">
    <citation type="submission" date="2018-06" db="EMBL/GenBank/DDBJ databases">
        <title>Chryseolinea flavus sp. nov., a member of the phylum Bacteroidetes isolated from soil.</title>
        <authorList>
            <person name="Li Y."/>
            <person name="Wang J."/>
        </authorList>
    </citation>
    <scope>NUCLEOTIDE SEQUENCE [LARGE SCALE GENOMIC DNA]</scope>
    <source>
        <strain evidence="4 5">SDU1-6</strain>
    </source>
</reference>
<evidence type="ECO:0000313" key="4">
    <source>
        <dbReference type="EMBL" id="RAW03457.1"/>
    </source>
</evidence>
<dbReference type="SUPFAM" id="SSF109998">
    <property type="entry name" value="Triger factor/SurA peptide-binding domain-like"/>
    <property type="match status" value="1"/>
</dbReference>
<keyword evidence="1 4" id="KW-0413">Isomerase</keyword>
<gene>
    <name evidence="4" type="ORF">DQQ10_05055</name>
</gene>
<dbReference type="PROSITE" id="PS50198">
    <property type="entry name" value="PPIC_PPIASE_2"/>
    <property type="match status" value="2"/>
</dbReference>
<dbReference type="PANTHER" id="PTHR47245">
    <property type="entry name" value="PEPTIDYLPROLYL ISOMERASE"/>
    <property type="match status" value="1"/>
</dbReference>
<dbReference type="Proteomes" id="UP000251889">
    <property type="component" value="Unassembled WGS sequence"/>
</dbReference>